<reference evidence="2" key="1">
    <citation type="submission" date="2020-11" db="EMBL/GenBank/DDBJ databases">
        <authorList>
            <consortium name="DOE Joint Genome Institute"/>
            <person name="Ahrendt S."/>
            <person name="Riley R."/>
            <person name="Andreopoulos W."/>
            <person name="Labutti K."/>
            <person name="Pangilinan J."/>
            <person name="Ruiz-Duenas F.J."/>
            <person name="Barrasa J.M."/>
            <person name="Sanchez-Garcia M."/>
            <person name="Camarero S."/>
            <person name="Miyauchi S."/>
            <person name="Serrano A."/>
            <person name="Linde D."/>
            <person name="Babiker R."/>
            <person name="Drula E."/>
            <person name="Ayuso-Fernandez I."/>
            <person name="Pacheco R."/>
            <person name="Padilla G."/>
            <person name="Ferreira P."/>
            <person name="Barriuso J."/>
            <person name="Kellner H."/>
            <person name="Castanera R."/>
            <person name="Alfaro M."/>
            <person name="Ramirez L."/>
            <person name="Pisabarro A.G."/>
            <person name="Kuo A."/>
            <person name="Tritt A."/>
            <person name="Lipzen A."/>
            <person name="He G."/>
            <person name="Yan M."/>
            <person name="Ng V."/>
            <person name="Cullen D."/>
            <person name="Martin F."/>
            <person name="Rosso M.-N."/>
            <person name="Henrissat B."/>
            <person name="Hibbett D."/>
            <person name="Martinez A.T."/>
            <person name="Grigoriev I.V."/>
        </authorList>
    </citation>
    <scope>NUCLEOTIDE SEQUENCE</scope>
    <source>
        <strain evidence="2">CBS 506.95</strain>
    </source>
</reference>
<feature type="region of interest" description="Disordered" evidence="1">
    <location>
        <begin position="513"/>
        <end position="561"/>
    </location>
</feature>
<dbReference type="Proteomes" id="UP000807306">
    <property type="component" value="Unassembled WGS sequence"/>
</dbReference>
<evidence type="ECO:0000313" key="3">
    <source>
        <dbReference type="Proteomes" id="UP000807306"/>
    </source>
</evidence>
<organism evidence="2 3">
    <name type="scientific">Crepidotus variabilis</name>
    <dbReference type="NCBI Taxonomy" id="179855"/>
    <lineage>
        <taxon>Eukaryota</taxon>
        <taxon>Fungi</taxon>
        <taxon>Dikarya</taxon>
        <taxon>Basidiomycota</taxon>
        <taxon>Agaricomycotina</taxon>
        <taxon>Agaricomycetes</taxon>
        <taxon>Agaricomycetidae</taxon>
        <taxon>Agaricales</taxon>
        <taxon>Agaricineae</taxon>
        <taxon>Crepidotaceae</taxon>
        <taxon>Crepidotus</taxon>
    </lineage>
</organism>
<evidence type="ECO:0000256" key="1">
    <source>
        <dbReference type="SAM" id="MobiDB-lite"/>
    </source>
</evidence>
<dbReference type="EMBL" id="MU157882">
    <property type="protein sequence ID" value="KAF9525616.1"/>
    <property type="molecule type" value="Genomic_DNA"/>
</dbReference>
<dbReference type="AlphaFoldDB" id="A0A9P6JLY6"/>
<comment type="caution">
    <text evidence="2">The sequence shown here is derived from an EMBL/GenBank/DDBJ whole genome shotgun (WGS) entry which is preliminary data.</text>
</comment>
<gene>
    <name evidence="2" type="ORF">CPB83DRAFT_896915</name>
</gene>
<sequence length="878" mass="100288">MPAQDFVEHELLDLDAFYRLSKSVFKEDHADFVKLQLTGQYGNKQISIDPLRHRVKPTEDIVLNRDYDSAFGIANDILFDHDTVVTLYPVARKEDTLQKNIHISYQFQTSRGPNTIPVHQVPNICIAKGPVHSTVRVLLPSLYSAERKSSLLSQREMRSFYEQGFRPAMMYLLTDAAVNEWPSTYDNELWRARKDDGRFQLCTKATEGFMASFIADYIRDALCRNGLQDWATGLVILHQFRGVKSANIHDLDYASATAAIPRFFRGNGVNPLVAYDTGDWWLDVGVEVTSTDNRCLAWKTSSHYSIVKNVLELSDHHTDRLTSVGSSQYTRDMLSHLPAVSGCRIAPGARGRGTYGAQYFQMYSTDKAVIYQPNGKTTGKSLTGHRYLRGKAQKWLTGLYDVYREAIDTNNSSARVEVRVPLEHADTVLLELDEAIARDCLVSFDSTTFWGVRAYKALACSWTMEWQFDGDARNRAQKPALLLTAACIWLINGLHSTPDKGPSSRDILSSILPHVDRSDADPDTIAFGTPGDGDDDDVDSGASSHSEEEDGEDEDGEAIADRRLNRRIARSVRRRNDDTLPVYPYGMVFFRDIRVGPKNPVPRFPHDFPFMSDSSFKYFFRSSFDEIRRDFFQTTCIKPANPHRTRNKTKRTPIYYNFEHDPETGPAPAIFNIDAPHELQPPDQDQGSDLDSDIDPNENFEPDVNQALTKIWRQFLLDIANRSSNPKANVESAYVKLSDLQKLAVTDETYQNLHLSDFFKACHWKVGTRAEWSRTFTHLFPVRGDERSGSVQNYKNMTYWLDWTGDYLNNSNIPNATIHLMRKHLYKRFNKLRWMPLAQRERVWVSKKPIVSLRSYPETHTTAAPWVLIAPRHEPTFD</sequence>
<feature type="region of interest" description="Disordered" evidence="1">
    <location>
        <begin position="667"/>
        <end position="699"/>
    </location>
</feature>
<dbReference type="OrthoDB" id="3261690at2759"/>
<accession>A0A9P6JLY6</accession>
<keyword evidence="3" id="KW-1185">Reference proteome</keyword>
<proteinExistence type="predicted"/>
<feature type="compositionally biased region" description="Acidic residues" evidence="1">
    <location>
        <begin position="686"/>
        <end position="699"/>
    </location>
</feature>
<protein>
    <submittedName>
        <fullName evidence="2">Uncharacterized protein</fullName>
    </submittedName>
</protein>
<name>A0A9P6JLY6_9AGAR</name>
<feature type="compositionally biased region" description="Acidic residues" evidence="1">
    <location>
        <begin position="547"/>
        <end position="558"/>
    </location>
</feature>
<evidence type="ECO:0000313" key="2">
    <source>
        <dbReference type="EMBL" id="KAF9525616.1"/>
    </source>
</evidence>